<comment type="caution">
    <text evidence="1">The sequence shown here is derived from an EMBL/GenBank/DDBJ whole genome shotgun (WGS) entry which is preliminary data.</text>
</comment>
<dbReference type="Proteomes" id="UP000076586">
    <property type="component" value="Unassembled WGS sequence"/>
</dbReference>
<evidence type="ECO:0000313" key="1">
    <source>
        <dbReference type="EMBL" id="GAT62339.1"/>
    </source>
</evidence>
<keyword evidence="2" id="KW-1185">Reference proteome</keyword>
<protein>
    <submittedName>
        <fullName evidence="1">Uncharacterized protein</fullName>
    </submittedName>
</protein>
<sequence length="36" mass="4181">MIEVTGTKQLDLYNDPNATNSKGQLRIVEIEFYEHL</sequence>
<reference evidence="2" key="1">
    <citation type="submission" date="2016-04" db="EMBL/GenBank/DDBJ databases">
        <title>Draft genome sequence of Paludibacter jiangxiensis strain NM7.</title>
        <authorList>
            <person name="Qiu Y."/>
            <person name="Matsuura N."/>
            <person name="Ohashi A."/>
            <person name="Tourlousse M.D."/>
            <person name="Sekiguchi Y."/>
        </authorList>
    </citation>
    <scope>NUCLEOTIDE SEQUENCE [LARGE SCALE GENOMIC DNA]</scope>
    <source>
        <strain evidence="2">NM7</strain>
    </source>
</reference>
<reference evidence="2" key="2">
    <citation type="journal article" date="2017" name="Genome Announc.">
        <title>Draft genome sequence of Paludibacter jiangxiensis NM7(T), a propionate-producing fermentative bacterium.</title>
        <authorList>
            <person name="Qiu Y.-L."/>
            <person name="Tourlousse D.M."/>
            <person name="Matsuura N."/>
            <person name="Ohashi A."/>
            <person name="Sekiguchi Y."/>
        </authorList>
    </citation>
    <scope>NUCLEOTIDE SEQUENCE [LARGE SCALE GENOMIC DNA]</scope>
    <source>
        <strain evidence="2">NM7</strain>
    </source>
</reference>
<gene>
    <name evidence="1" type="ORF">PJIAN_1932</name>
</gene>
<dbReference type="AlphaFoldDB" id="A0A170Z564"/>
<proteinExistence type="predicted"/>
<evidence type="ECO:0000313" key="2">
    <source>
        <dbReference type="Proteomes" id="UP000076586"/>
    </source>
</evidence>
<accession>A0A170Z564</accession>
<organism evidence="1 2">
    <name type="scientific">Paludibacter jiangxiensis</name>
    <dbReference type="NCBI Taxonomy" id="681398"/>
    <lineage>
        <taxon>Bacteria</taxon>
        <taxon>Pseudomonadati</taxon>
        <taxon>Bacteroidota</taxon>
        <taxon>Bacteroidia</taxon>
        <taxon>Bacteroidales</taxon>
        <taxon>Paludibacteraceae</taxon>
        <taxon>Paludibacter</taxon>
    </lineage>
</organism>
<name>A0A170Z564_9BACT</name>
<dbReference type="EMBL" id="BDCR01000001">
    <property type="protein sequence ID" value="GAT62339.1"/>
    <property type="molecule type" value="Genomic_DNA"/>
</dbReference>